<feature type="non-terminal residue" evidence="2">
    <location>
        <position position="1"/>
    </location>
</feature>
<protein>
    <recommendedName>
        <fullName evidence="4">G domain-containing protein</fullName>
    </recommendedName>
</protein>
<organism evidence="2 3">
    <name type="scientific">Halocaridina rubra</name>
    <name type="common">Hawaiian red shrimp</name>
    <dbReference type="NCBI Taxonomy" id="373956"/>
    <lineage>
        <taxon>Eukaryota</taxon>
        <taxon>Metazoa</taxon>
        <taxon>Ecdysozoa</taxon>
        <taxon>Arthropoda</taxon>
        <taxon>Crustacea</taxon>
        <taxon>Multicrustacea</taxon>
        <taxon>Malacostraca</taxon>
        <taxon>Eumalacostraca</taxon>
        <taxon>Eucarida</taxon>
        <taxon>Decapoda</taxon>
        <taxon>Pleocyemata</taxon>
        <taxon>Caridea</taxon>
        <taxon>Atyoidea</taxon>
        <taxon>Atyidae</taxon>
        <taxon>Halocaridina</taxon>
    </lineage>
</organism>
<dbReference type="InterPro" id="IPR025662">
    <property type="entry name" value="Sigma_54_int_dom_ATP-bd_1"/>
</dbReference>
<comment type="caution">
    <text evidence="2">The sequence shown here is derived from an EMBL/GenBank/DDBJ whole genome shotgun (WGS) entry which is preliminary data.</text>
</comment>
<evidence type="ECO:0000256" key="1">
    <source>
        <dbReference type="SAM" id="Coils"/>
    </source>
</evidence>
<evidence type="ECO:0000313" key="3">
    <source>
        <dbReference type="Proteomes" id="UP001381693"/>
    </source>
</evidence>
<sequence length="569" mass="65774">IAEMTSKMPKIKNCELVRNLRDFSYYGPKWHIHVHDEKNNIKIYHVGQPNDLQTKVILLIGETGAGKTRLLNSLYNHICSVNFHDSYRLEVIDEVGSELKKDYDSQTDCITGYLFHFEPGMRYKYNILIIDTPGFGDTRGANKQAEIVRQMEVFLKEEKFGIIDLHCLSFVVKASMNRRMEYFGVILKQCMSLFGKNTTTITQVMTTHAADKMKNVNELLKSWGLSSESVFNFDNGTLYEPNTPDTIGAEGDVMDEAEISIHKYRWNKRTKECDAFFQLLFSVPSVSLRLTREALREKSFLEHSKVNLIKQIEAAFNCILANNNNLHTIREYDLSMRENRAWSGTEDVLQKTRVPIKEECIFFIKLISPHVHNCAKCEKSCSDICHWFVACPDVNAECKVCGCSGKNHIRDDEIIKESWVTIEVTDTEMKEKFDNASDKKRSLEEHVRDLQAQEEKHRRNIAKMIALIQLQTERLSEISTMPVYQSSEEFLVEIMQDLLKKNPRFNRKLEENFMTVFTDSILKEANTVCIDKATWKKELDKLLKESDSVWNKTKKAAFSTFSQAPSLLV</sequence>
<gene>
    <name evidence="2" type="ORF">SK128_000546</name>
</gene>
<evidence type="ECO:0000313" key="2">
    <source>
        <dbReference type="EMBL" id="KAK7057031.1"/>
    </source>
</evidence>
<dbReference type="Proteomes" id="UP001381693">
    <property type="component" value="Unassembled WGS sequence"/>
</dbReference>
<accession>A0AAN8WDR5</accession>
<dbReference type="Gene3D" id="3.40.50.300">
    <property type="entry name" value="P-loop containing nucleotide triphosphate hydrolases"/>
    <property type="match status" value="1"/>
</dbReference>
<dbReference type="InterPro" id="IPR027417">
    <property type="entry name" value="P-loop_NTPase"/>
</dbReference>
<reference evidence="2 3" key="1">
    <citation type="submission" date="2023-11" db="EMBL/GenBank/DDBJ databases">
        <title>Halocaridina rubra genome assembly.</title>
        <authorList>
            <person name="Smith C."/>
        </authorList>
    </citation>
    <scope>NUCLEOTIDE SEQUENCE [LARGE SCALE GENOMIC DNA]</scope>
    <source>
        <strain evidence="2">EP-1</strain>
        <tissue evidence="2">Whole</tissue>
    </source>
</reference>
<evidence type="ECO:0008006" key="4">
    <source>
        <dbReference type="Google" id="ProtNLM"/>
    </source>
</evidence>
<dbReference type="EMBL" id="JAXCGZ010021169">
    <property type="protein sequence ID" value="KAK7057031.1"/>
    <property type="molecule type" value="Genomic_DNA"/>
</dbReference>
<feature type="coiled-coil region" evidence="1">
    <location>
        <begin position="433"/>
        <end position="467"/>
    </location>
</feature>
<dbReference type="PROSITE" id="PS00675">
    <property type="entry name" value="SIGMA54_INTERACT_1"/>
    <property type="match status" value="1"/>
</dbReference>
<keyword evidence="1" id="KW-0175">Coiled coil</keyword>
<keyword evidence="3" id="KW-1185">Reference proteome</keyword>
<dbReference type="PANTHER" id="PTHR32046:SF11">
    <property type="entry name" value="IMMUNE-ASSOCIATED NUCLEOTIDE-BINDING PROTEIN 10-LIKE"/>
    <property type="match status" value="1"/>
</dbReference>
<dbReference type="AlphaFoldDB" id="A0AAN8WDR5"/>
<name>A0AAN8WDR5_HALRR</name>
<dbReference type="PANTHER" id="PTHR32046">
    <property type="entry name" value="G DOMAIN-CONTAINING PROTEIN"/>
    <property type="match status" value="1"/>
</dbReference>
<dbReference type="SUPFAM" id="SSF52540">
    <property type="entry name" value="P-loop containing nucleoside triphosphate hydrolases"/>
    <property type="match status" value="1"/>
</dbReference>
<proteinExistence type="predicted"/>